<dbReference type="RefSeq" id="WP_261969249.1">
    <property type="nucleotide sequence ID" value="NZ_JAHHZF010000006.1"/>
</dbReference>
<dbReference type="Proteomes" id="UP000766595">
    <property type="component" value="Unassembled WGS sequence"/>
</dbReference>
<reference evidence="1 2" key="1">
    <citation type="submission" date="2021-06" db="EMBL/GenBank/DDBJ databases">
        <authorList>
            <person name="Grouzdev D.S."/>
            <person name="Koziaeva V."/>
        </authorList>
    </citation>
    <scope>NUCLEOTIDE SEQUENCE [LARGE SCALE GENOMIC DNA]</scope>
    <source>
        <strain evidence="1 2">22</strain>
    </source>
</reference>
<comment type="caution">
    <text evidence="1">The sequence shown here is derived from an EMBL/GenBank/DDBJ whole genome shotgun (WGS) entry which is preliminary data.</text>
</comment>
<gene>
    <name evidence="1" type="ORF">KL771_14445</name>
</gene>
<proteinExistence type="predicted"/>
<dbReference type="EMBL" id="JAHHZF010000006">
    <property type="protein sequence ID" value="MBT9290667.1"/>
    <property type="molecule type" value="Genomic_DNA"/>
</dbReference>
<protein>
    <submittedName>
        <fullName evidence="1">Uncharacterized protein</fullName>
    </submittedName>
</protein>
<accession>A0A947D9C9</accession>
<organism evidence="1 2">
    <name type="scientific">Prosthecodimorpha staleyi</name>
    <dbReference type="NCBI Taxonomy" id="2840188"/>
    <lineage>
        <taxon>Bacteria</taxon>
        <taxon>Pseudomonadati</taxon>
        <taxon>Pseudomonadota</taxon>
        <taxon>Alphaproteobacteria</taxon>
        <taxon>Hyphomicrobiales</taxon>
        <taxon>Ancalomicrobiaceae</taxon>
        <taxon>Prosthecodimorpha</taxon>
    </lineage>
</organism>
<name>A0A947D9C9_9HYPH</name>
<dbReference type="AlphaFoldDB" id="A0A947D9C9"/>
<evidence type="ECO:0000313" key="1">
    <source>
        <dbReference type="EMBL" id="MBT9290667.1"/>
    </source>
</evidence>
<keyword evidence="2" id="KW-1185">Reference proteome</keyword>
<sequence>MPDDRLSAHKARGIMPDGETQTELILIKLVSFLRLTYQIKTLTYRAAKENKNLILLVPIFCKISAPLITHISENRRIFKVVRKQWDYT</sequence>
<evidence type="ECO:0000313" key="2">
    <source>
        <dbReference type="Proteomes" id="UP000766595"/>
    </source>
</evidence>